<evidence type="ECO:0000313" key="2">
    <source>
        <dbReference type="Proteomes" id="UP001150603"/>
    </source>
</evidence>
<evidence type="ECO:0000313" key="1">
    <source>
        <dbReference type="EMBL" id="KAJ1935735.1"/>
    </source>
</evidence>
<organism evidence="1 2">
    <name type="scientific">Linderina macrospora</name>
    <dbReference type="NCBI Taxonomy" id="4868"/>
    <lineage>
        <taxon>Eukaryota</taxon>
        <taxon>Fungi</taxon>
        <taxon>Fungi incertae sedis</taxon>
        <taxon>Zoopagomycota</taxon>
        <taxon>Kickxellomycotina</taxon>
        <taxon>Kickxellomycetes</taxon>
        <taxon>Kickxellales</taxon>
        <taxon>Kickxellaceae</taxon>
        <taxon>Linderina</taxon>
    </lineage>
</organism>
<proteinExistence type="predicted"/>
<name>A0ACC1J3A1_9FUNG</name>
<dbReference type="EMBL" id="JANBPW010004138">
    <property type="protein sequence ID" value="KAJ1935735.1"/>
    <property type="molecule type" value="Genomic_DNA"/>
</dbReference>
<protein>
    <submittedName>
        <fullName evidence="1">Uncharacterized protein</fullName>
    </submittedName>
</protein>
<comment type="caution">
    <text evidence="1">The sequence shown here is derived from an EMBL/GenBank/DDBJ whole genome shotgun (WGS) entry which is preliminary data.</text>
</comment>
<sequence length="301" mass="33525">MLEGMRFAIQEVLYILPVRTRIQANILKGMARAKVSEYWKGSMYRFISITRSSERAIPVGIPRAVEMNVISLASVVASTIAMLHVSPMGTAVFVCVGGMVVYRRIPKSGILQPLGAAGFQMKQEQDRLLEEAVSGSLMVRTFEAFGYFEDHIGRYSILEQQAKQAADAVVDFQSLIQAIGEHSAMYFLVAGMLWRSVVEKSVRLGAGDIQYQYLTLKMAMPIVSSLAGIKNAFINNVYPLQEVYDKAHMEAEAPEHVEGSSLAADWPAHGQIEFRNYSMRFTAQQDRALVDISFQIRAGEK</sequence>
<accession>A0ACC1J3A1</accession>
<dbReference type="Proteomes" id="UP001150603">
    <property type="component" value="Unassembled WGS sequence"/>
</dbReference>
<keyword evidence="2" id="KW-1185">Reference proteome</keyword>
<gene>
    <name evidence="1" type="ORF">FBU59_005291</name>
</gene>
<reference evidence="1" key="1">
    <citation type="submission" date="2022-07" db="EMBL/GenBank/DDBJ databases">
        <title>Phylogenomic reconstructions and comparative analyses of Kickxellomycotina fungi.</title>
        <authorList>
            <person name="Reynolds N.K."/>
            <person name="Stajich J.E."/>
            <person name="Barry K."/>
            <person name="Grigoriev I.V."/>
            <person name="Crous P."/>
            <person name="Smith M.E."/>
        </authorList>
    </citation>
    <scope>NUCLEOTIDE SEQUENCE</scope>
    <source>
        <strain evidence="1">NRRL 5244</strain>
    </source>
</reference>
<feature type="non-terminal residue" evidence="1">
    <location>
        <position position="301"/>
    </location>
</feature>